<sequence length="206" mass="22715">MSLEGGTLFDLTDQLRQKSPEHLDLFASLTDDQFQVAFDSLLNKALAGLEESKDGFQALKEPALSAVLRLAMLVPGLSVSLEQHSNGHADLTFESYRLGISRRILGEAKIHRGPKYHIDGVGQLLGYMTGRELRGLMVIYMRDANGSGLMKKVRDTMDEEKPADQRGLTTPHVLKWAFDSNHFHSCGDNIRISHVACNLHVDGGSA</sequence>
<dbReference type="STRING" id="338969.Rfer_1368"/>
<keyword evidence="2" id="KW-1185">Reference proteome</keyword>
<dbReference type="KEGG" id="rfr:Rfer_1368"/>
<dbReference type="eggNOG" id="ENOG5032XG8">
    <property type="taxonomic scope" value="Bacteria"/>
</dbReference>
<dbReference type="OrthoDB" id="6859537at2"/>
<organism evidence="1 2">
    <name type="scientific">Albidiferax ferrireducens (strain ATCC BAA-621 / DSM 15236 / T118)</name>
    <name type="common">Rhodoferax ferrireducens</name>
    <dbReference type="NCBI Taxonomy" id="338969"/>
    <lineage>
        <taxon>Bacteria</taxon>
        <taxon>Pseudomonadati</taxon>
        <taxon>Pseudomonadota</taxon>
        <taxon>Betaproteobacteria</taxon>
        <taxon>Burkholderiales</taxon>
        <taxon>Comamonadaceae</taxon>
        <taxon>Rhodoferax</taxon>
    </lineage>
</organism>
<protein>
    <submittedName>
        <fullName evidence="1">Uncharacterized protein</fullName>
    </submittedName>
</protein>
<proteinExistence type="predicted"/>
<dbReference type="AlphaFoldDB" id="Q21YQ1"/>
<dbReference type="HOGENOM" id="CLU_120463_0_0_4"/>
<evidence type="ECO:0000313" key="1">
    <source>
        <dbReference type="EMBL" id="ABD69102.1"/>
    </source>
</evidence>
<reference evidence="2" key="1">
    <citation type="submission" date="2006-02" db="EMBL/GenBank/DDBJ databases">
        <title>Complete sequence of chromosome of Rhodoferax ferrireducens DSM 15236.</title>
        <authorList>
            <person name="Copeland A."/>
            <person name="Lucas S."/>
            <person name="Lapidus A."/>
            <person name="Barry K."/>
            <person name="Detter J.C."/>
            <person name="Glavina del Rio T."/>
            <person name="Hammon N."/>
            <person name="Israni S."/>
            <person name="Pitluck S."/>
            <person name="Brettin T."/>
            <person name="Bruce D."/>
            <person name="Han C."/>
            <person name="Tapia R."/>
            <person name="Gilna P."/>
            <person name="Kiss H."/>
            <person name="Schmutz J."/>
            <person name="Larimer F."/>
            <person name="Land M."/>
            <person name="Kyrpides N."/>
            <person name="Ivanova N."/>
            <person name="Richardson P."/>
        </authorList>
    </citation>
    <scope>NUCLEOTIDE SEQUENCE [LARGE SCALE GENOMIC DNA]</scope>
    <source>
        <strain evidence="2">ATCC BAA-621 / DSM 15236 / T118</strain>
    </source>
</reference>
<dbReference type="EMBL" id="CP000267">
    <property type="protein sequence ID" value="ABD69102.1"/>
    <property type="molecule type" value="Genomic_DNA"/>
</dbReference>
<accession>Q21YQ1</accession>
<dbReference type="RefSeq" id="WP_011463670.1">
    <property type="nucleotide sequence ID" value="NC_007908.1"/>
</dbReference>
<name>Q21YQ1_ALBFT</name>
<dbReference type="Proteomes" id="UP000008332">
    <property type="component" value="Chromosome"/>
</dbReference>
<gene>
    <name evidence="1" type="ordered locus">Rfer_1368</name>
</gene>
<evidence type="ECO:0000313" key="2">
    <source>
        <dbReference type="Proteomes" id="UP000008332"/>
    </source>
</evidence>